<gene>
    <name evidence="2" type="ORF">BA062_12765</name>
</gene>
<feature type="transmembrane region" description="Helical" evidence="1">
    <location>
        <begin position="104"/>
        <end position="124"/>
    </location>
</feature>
<dbReference type="RefSeq" id="WP_110336295.1">
    <property type="nucleotide sequence ID" value="NZ_JBHVKT010000001.1"/>
</dbReference>
<name>A0A318M172_9PSEU</name>
<feature type="transmembrane region" description="Helical" evidence="1">
    <location>
        <begin position="136"/>
        <end position="152"/>
    </location>
</feature>
<keyword evidence="1" id="KW-0812">Transmembrane</keyword>
<evidence type="ECO:0000313" key="3">
    <source>
        <dbReference type="Proteomes" id="UP000247892"/>
    </source>
</evidence>
<keyword evidence="3" id="KW-1185">Reference proteome</keyword>
<keyword evidence="1" id="KW-1133">Transmembrane helix</keyword>
<sequence length="162" mass="18126">MRDDGVRAMLTIVKASSSSVRTAAPWHLWVVGVVLLLLYAIGAYDYVLTQAQDAAYFQSQGYGPEQRDYFTDYPVVPLVFWTVNIVAGLAAAVLLLLRSRWSLAAVATAALAQLCLQIITFGFMDRWSVLGPRLSLQDLGVLLLTFLVWGYCHRMRRRNVLT</sequence>
<feature type="transmembrane region" description="Helical" evidence="1">
    <location>
        <begin position="26"/>
        <end position="44"/>
    </location>
</feature>
<dbReference type="Proteomes" id="UP000247892">
    <property type="component" value="Unassembled WGS sequence"/>
</dbReference>
<organism evidence="2 3">
    <name type="scientific">Prauserella flavalba</name>
    <dbReference type="NCBI Taxonomy" id="1477506"/>
    <lineage>
        <taxon>Bacteria</taxon>
        <taxon>Bacillati</taxon>
        <taxon>Actinomycetota</taxon>
        <taxon>Actinomycetes</taxon>
        <taxon>Pseudonocardiales</taxon>
        <taxon>Pseudonocardiaceae</taxon>
        <taxon>Prauserella</taxon>
    </lineage>
</organism>
<comment type="caution">
    <text evidence="2">The sequence shown here is derived from an EMBL/GenBank/DDBJ whole genome shotgun (WGS) entry which is preliminary data.</text>
</comment>
<proteinExistence type="predicted"/>
<dbReference type="OrthoDB" id="4544855at2"/>
<protein>
    <submittedName>
        <fullName evidence="2">Uncharacterized protein</fullName>
    </submittedName>
</protein>
<evidence type="ECO:0000313" key="2">
    <source>
        <dbReference type="EMBL" id="PXY36285.1"/>
    </source>
</evidence>
<feature type="transmembrane region" description="Helical" evidence="1">
    <location>
        <begin position="78"/>
        <end position="97"/>
    </location>
</feature>
<dbReference type="AlphaFoldDB" id="A0A318M172"/>
<evidence type="ECO:0000256" key="1">
    <source>
        <dbReference type="SAM" id="Phobius"/>
    </source>
</evidence>
<reference evidence="2 3" key="1">
    <citation type="submission" date="2016-07" db="EMBL/GenBank/DDBJ databases">
        <title>Draft genome sequence of Prauserella sp. YIM 121212, isolated from alkaline soil.</title>
        <authorList>
            <person name="Ruckert C."/>
            <person name="Albersmeier A."/>
            <person name="Jiang C.-L."/>
            <person name="Jiang Y."/>
            <person name="Kalinowski J."/>
            <person name="Schneider O."/>
            <person name="Winkler A."/>
            <person name="Zotchev S.B."/>
        </authorList>
    </citation>
    <scope>NUCLEOTIDE SEQUENCE [LARGE SCALE GENOMIC DNA]</scope>
    <source>
        <strain evidence="2 3">YIM 121212</strain>
    </source>
</reference>
<dbReference type="EMBL" id="MASU01000005">
    <property type="protein sequence ID" value="PXY36285.1"/>
    <property type="molecule type" value="Genomic_DNA"/>
</dbReference>
<accession>A0A318M172</accession>
<keyword evidence="1" id="KW-0472">Membrane</keyword>